<proteinExistence type="inferred from homology"/>
<feature type="chain" id="PRO_5041782839" description="Carboxylic ester hydrolase" evidence="10">
    <location>
        <begin position="20"/>
        <end position="518"/>
    </location>
</feature>
<keyword evidence="3" id="KW-0119">Carbohydrate metabolism</keyword>
<evidence type="ECO:0000256" key="10">
    <source>
        <dbReference type="RuleBase" id="RU361238"/>
    </source>
</evidence>
<keyword evidence="4" id="KW-0479">Metal-binding</keyword>
<name>A0AAD6TUX2_9AGAR</name>
<dbReference type="SUPFAM" id="SSF53474">
    <property type="entry name" value="alpha/beta-Hydrolases"/>
    <property type="match status" value="2"/>
</dbReference>
<dbReference type="InterPro" id="IPR029058">
    <property type="entry name" value="AB_hydrolase_fold"/>
</dbReference>
<evidence type="ECO:0000256" key="2">
    <source>
        <dbReference type="ARBA" id="ARBA00022487"/>
    </source>
</evidence>
<keyword evidence="8" id="KW-1015">Disulfide bond</keyword>
<dbReference type="AlphaFoldDB" id="A0AAD6TUX2"/>
<dbReference type="GO" id="GO:0046872">
    <property type="term" value="F:metal ion binding"/>
    <property type="evidence" value="ECO:0007669"/>
    <property type="project" value="UniProtKB-KW"/>
</dbReference>
<evidence type="ECO:0000256" key="5">
    <source>
        <dbReference type="ARBA" id="ARBA00022729"/>
    </source>
</evidence>
<evidence type="ECO:0000256" key="4">
    <source>
        <dbReference type="ARBA" id="ARBA00022723"/>
    </source>
</evidence>
<evidence type="ECO:0000256" key="7">
    <source>
        <dbReference type="ARBA" id="ARBA00022837"/>
    </source>
</evidence>
<keyword evidence="3" id="KW-0858">Xylan degradation</keyword>
<evidence type="ECO:0000256" key="8">
    <source>
        <dbReference type="ARBA" id="ARBA00023157"/>
    </source>
</evidence>
<sequence>MEFAVGILSKLLLSVGVLSSSWNVNEEARSNCLALKSSLQALRLENTTILDVSYPRVASRMKARGTCFSAATTIPLCRVQFNAITSDTSGIEGEVWLPDEWNARFMAFGNRGLSGCIPYDELDYGSSLKFAVVASNSGHEGDTVLPFFQNPEVLNDFSFRSIHIEAVIGKQIVEAYYGRPQDKSYYLGCSTGGRQGIKTALQYPGDFDGIIAGAPAADFNHLLHWTGMLSRYIGAPKAPSSPSFIPVESWKFIAKEVLRQCDGIDGVVDGIVDEPDACDFRPEALLCGTDVVNGKHCLTVPQVEALRKIYSPLYGVDGELLYPRYDPGAEGSPLISFALSGSFPPYTEEWLKYVVLNVTDYDIDNYALQHHVLMDTINPGGISSFDGDFSAFRDRGGKLLTYHGRADAVIPSGFSKRLYNLISRTLSMPSLDSFYRLFNVPGMDHCEDGIGASRFGQLPASKSLNDSSHNIILALVDWVENGVAPDVIIGTARSGATREHCRYPMKSMWNGSSFRCQG</sequence>
<evidence type="ECO:0000313" key="12">
    <source>
        <dbReference type="Proteomes" id="UP001222325"/>
    </source>
</evidence>
<keyword evidence="7" id="KW-0106">Calcium</keyword>
<reference evidence="11" key="1">
    <citation type="submission" date="2023-03" db="EMBL/GenBank/DDBJ databases">
        <title>Massive genome expansion in bonnet fungi (Mycena s.s.) driven by repeated elements and novel gene families across ecological guilds.</title>
        <authorList>
            <consortium name="Lawrence Berkeley National Laboratory"/>
            <person name="Harder C.B."/>
            <person name="Miyauchi S."/>
            <person name="Viragh M."/>
            <person name="Kuo A."/>
            <person name="Thoen E."/>
            <person name="Andreopoulos B."/>
            <person name="Lu D."/>
            <person name="Skrede I."/>
            <person name="Drula E."/>
            <person name="Henrissat B."/>
            <person name="Morin E."/>
            <person name="Kohler A."/>
            <person name="Barry K."/>
            <person name="LaButti K."/>
            <person name="Morin E."/>
            <person name="Salamov A."/>
            <person name="Lipzen A."/>
            <person name="Mereny Z."/>
            <person name="Hegedus B."/>
            <person name="Baldrian P."/>
            <person name="Stursova M."/>
            <person name="Weitz H."/>
            <person name="Taylor A."/>
            <person name="Grigoriev I.V."/>
            <person name="Nagy L.G."/>
            <person name="Martin F."/>
            <person name="Kauserud H."/>
        </authorList>
    </citation>
    <scope>NUCLEOTIDE SEQUENCE</scope>
    <source>
        <strain evidence="11">CBHHK173m</strain>
    </source>
</reference>
<dbReference type="Proteomes" id="UP001222325">
    <property type="component" value="Unassembled WGS sequence"/>
</dbReference>
<dbReference type="Pfam" id="PF07519">
    <property type="entry name" value="Tannase"/>
    <property type="match status" value="1"/>
</dbReference>
<gene>
    <name evidence="11" type="ORF">B0H15DRAFT_860487</name>
</gene>
<protein>
    <recommendedName>
        <fullName evidence="10">Carboxylic ester hydrolase</fullName>
        <ecNumber evidence="10">3.1.1.-</ecNumber>
    </recommendedName>
</protein>
<dbReference type="EMBL" id="JARJCN010000066">
    <property type="protein sequence ID" value="KAJ7078443.1"/>
    <property type="molecule type" value="Genomic_DNA"/>
</dbReference>
<dbReference type="InterPro" id="IPR011118">
    <property type="entry name" value="Tannase/feruloyl_esterase"/>
</dbReference>
<dbReference type="Gene3D" id="3.40.50.1820">
    <property type="entry name" value="alpha/beta hydrolase"/>
    <property type="match status" value="1"/>
</dbReference>
<dbReference type="GO" id="GO:0030600">
    <property type="term" value="F:feruloyl esterase activity"/>
    <property type="evidence" value="ECO:0007669"/>
    <property type="project" value="UniProtKB-EC"/>
</dbReference>
<evidence type="ECO:0000256" key="9">
    <source>
        <dbReference type="ARBA" id="ARBA00034075"/>
    </source>
</evidence>
<comment type="catalytic activity">
    <reaction evidence="9">
        <text>feruloyl-polysaccharide + H2O = ferulate + polysaccharide.</text>
        <dbReference type="EC" id="3.1.1.73"/>
    </reaction>
</comment>
<dbReference type="EC" id="3.1.1.-" evidence="10"/>
<accession>A0AAD6TUX2</accession>
<dbReference type="GO" id="GO:0045493">
    <property type="term" value="P:xylan catabolic process"/>
    <property type="evidence" value="ECO:0007669"/>
    <property type="project" value="UniProtKB-KW"/>
</dbReference>
<comment type="similarity">
    <text evidence="1 10">Belongs to the tannase family.</text>
</comment>
<dbReference type="PANTHER" id="PTHR33938:SF15">
    <property type="entry name" value="FERULOYL ESTERASE B-RELATED"/>
    <property type="match status" value="1"/>
</dbReference>
<evidence type="ECO:0000256" key="1">
    <source>
        <dbReference type="ARBA" id="ARBA00006249"/>
    </source>
</evidence>
<evidence type="ECO:0000313" key="11">
    <source>
        <dbReference type="EMBL" id="KAJ7078443.1"/>
    </source>
</evidence>
<keyword evidence="6 10" id="KW-0378">Hydrolase</keyword>
<evidence type="ECO:0000256" key="3">
    <source>
        <dbReference type="ARBA" id="ARBA00022651"/>
    </source>
</evidence>
<organism evidence="11 12">
    <name type="scientific">Mycena belliarum</name>
    <dbReference type="NCBI Taxonomy" id="1033014"/>
    <lineage>
        <taxon>Eukaryota</taxon>
        <taxon>Fungi</taxon>
        <taxon>Dikarya</taxon>
        <taxon>Basidiomycota</taxon>
        <taxon>Agaricomycotina</taxon>
        <taxon>Agaricomycetes</taxon>
        <taxon>Agaricomycetidae</taxon>
        <taxon>Agaricales</taxon>
        <taxon>Marasmiineae</taxon>
        <taxon>Mycenaceae</taxon>
        <taxon>Mycena</taxon>
    </lineage>
</organism>
<keyword evidence="3" id="KW-0624">Polysaccharide degradation</keyword>
<keyword evidence="5 10" id="KW-0732">Signal</keyword>
<keyword evidence="12" id="KW-1185">Reference proteome</keyword>
<evidence type="ECO:0000256" key="6">
    <source>
        <dbReference type="ARBA" id="ARBA00022801"/>
    </source>
</evidence>
<keyword evidence="2" id="KW-0719">Serine esterase</keyword>
<dbReference type="PANTHER" id="PTHR33938">
    <property type="entry name" value="FERULOYL ESTERASE B-RELATED"/>
    <property type="match status" value="1"/>
</dbReference>
<feature type="signal peptide" evidence="10">
    <location>
        <begin position="1"/>
        <end position="19"/>
    </location>
</feature>
<comment type="caution">
    <text evidence="11">The sequence shown here is derived from an EMBL/GenBank/DDBJ whole genome shotgun (WGS) entry which is preliminary data.</text>
</comment>